<dbReference type="EMBL" id="VTUZ01000036">
    <property type="protein sequence ID" value="KAA1003387.1"/>
    <property type="molecule type" value="Genomic_DNA"/>
</dbReference>
<evidence type="ECO:0000259" key="7">
    <source>
        <dbReference type="PROSITE" id="PS51755"/>
    </source>
</evidence>
<keyword evidence="1" id="KW-0597">Phosphoprotein</keyword>
<dbReference type="Proteomes" id="UP000325273">
    <property type="component" value="Unassembled WGS sequence"/>
</dbReference>
<feature type="DNA-binding region" description="OmpR/PhoB-type" evidence="6">
    <location>
        <begin position="127"/>
        <end position="225"/>
    </location>
</feature>
<dbReference type="PANTHER" id="PTHR48111:SF1">
    <property type="entry name" value="TWO-COMPONENT RESPONSE REGULATOR ORR33"/>
    <property type="match status" value="1"/>
</dbReference>
<dbReference type="SUPFAM" id="SSF46894">
    <property type="entry name" value="C-terminal effector domain of the bipartite response regulators"/>
    <property type="match status" value="1"/>
</dbReference>
<keyword evidence="5" id="KW-0804">Transcription</keyword>
<dbReference type="PROSITE" id="PS51755">
    <property type="entry name" value="OMPR_PHOB"/>
    <property type="match status" value="1"/>
</dbReference>
<feature type="domain" description="OmpR/PhoB-type" evidence="7">
    <location>
        <begin position="127"/>
        <end position="225"/>
    </location>
</feature>
<dbReference type="GO" id="GO:0000156">
    <property type="term" value="F:phosphorelay response regulator activity"/>
    <property type="evidence" value="ECO:0007669"/>
    <property type="project" value="TreeGrafter"/>
</dbReference>
<name>A0A5B0GIX3_9BURK</name>
<evidence type="ECO:0000256" key="2">
    <source>
        <dbReference type="ARBA" id="ARBA00023012"/>
    </source>
</evidence>
<proteinExistence type="predicted"/>
<evidence type="ECO:0000256" key="6">
    <source>
        <dbReference type="PROSITE-ProRule" id="PRU01091"/>
    </source>
</evidence>
<dbReference type="InterPro" id="IPR036388">
    <property type="entry name" value="WH-like_DNA-bd_sf"/>
</dbReference>
<dbReference type="GO" id="GO:0000976">
    <property type="term" value="F:transcription cis-regulatory region binding"/>
    <property type="evidence" value="ECO:0007669"/>
    <property type="project" value="TreeGrafter"/>
</dbReference>
<evidence type="ECO:0000313" key="9">
    <source>
        <dbReference type="Proteomes" id="UP000325273"/>
    </source>
</evidence>
<sequence length="241" mass="26574">MRILFIPCQHSHSAWLFNALEESVHSLQRAEDLPDGILLAAQEVFDAVVATALDPQSHGALITGLSALATAAGPAAVVTILGQSAPAERVRILHAGAAACFCLPLSFIELHERLHALHRSGKAQLVKSQVAQHGLRLDLLSHVLIAGEERVAVTRRECLLLECLIRHFNSPVPRDQLIRYAWPDAEYVEPSNVNLAVARLRQKVELRLPRVHIETIKRYGYQLTTSRVATRFTQPSLACTT</sequence>
<dbReference type="PANTHER" id="PTHR48111">
    <property type="entry name" value="REGULATOR OF RPOS"/>
    <property type="match status" value="1"/>
</dbReference>
<evidence type="ECO:0000313" key="8">
    <source>
        <dbReference type="EMBL" id="KAA1003387.1"/>
    </source>
</evidence>
<dbReference type="InterPro" id="IPR016032">
    <property type="entry name" value="Sig_transdc_resp-reg_C-effctor"/>
</dbReference>
<dbReference type="SMART" id="SM00862">
    <property type="entry name" value="Trans_reg_C"/>
    <property type="match status" value="1"/>
</dbReference>
<keyword evidence="2" id="KW-0902">Two-component regulatory system</keyword>
<dbReference type="Gene3D" id="1.10.10.10">
    <property type="entry name" value="Winged helix-like DNA-binding domain superfamily/Winged helix DNA-binding domain"/>
    <property type="match status" value="1"/>
</dbReference>
<dbReference type="CDD" id="cd00383">
    <property type="entry name" value="trans_reg_C"/>
    <property type="match status" value="1"/>
</dbReference>
<evidence type="ECO:0000256" key="5">
    <source>
        <dbReference type="ARBA" id="ARBA00023163"/>
    </source>
</evidence>
<protein>
    <submittedName>
        <fullName evidence="8">Response regulator transcription factor</fullName>
    </submittedName>
</protein>
<evidence type="ECO:0000256" key="4">
    <source>
        <dbReference type="ARBA" id="ARBA00023125"/>
    </source>
</evidence>
<keyword evidence="9" id="KW-1185">Reference proteome</keyword>
<dbReference type="Pfam" id="PF00486">
    <property type="entry name" value="Trans_reg_C"/>
    <property type="match status" value="1"/>
</dbReference>
<dbReference type="SUPFAM" id="SSF52172">
    <property type="entry name" value="CheY-like"/>
    <property type="match status" value="1"/>
</dbReference>
<dbReference type="AlphaFoldDB" id="A0A5B0GIX3"/>
<dbReference type="GO" id="GO:0005829">
    <property type="term" value="C:cytosol"/>
    <property type="evidence" value="ECO:0007669"/>
    <property type="project" value="TreeGrafter"/>
</dbReference>
<comment type="caution">
    <text evidence="8">The sequence shown here is derived from an EMBL/GenBank/DDBJ whole genome shotgun (WGS) entry which is preliminary data.</text>
</comment>
<evidence type="ECO:0000256" key="3">
    <source>
        <dbReference type="ARBA" id="ARBA00023015"/>
    </source>
</evidence>
<dbReference type="InterPro" id="IPR039420">
    <property type="entry name" value="WalR-like"/>
</dbReference>
<dbReference type="InterPro" id="IPR011006">
    <property type="entry name" value="CheY-like_superfamily"/>
</dbReference>
<organism evidence="8 9">
    <name type="scientific">Paraburkholderia panacisoli</name>
    <dbReference type="NCBI Taxonomy" id="2603818"/>
    <lineage>
        <taxon>Bacteria</taxon>
        <taxon>Pseudomonadati</taxon>
        <taxon>Pseudomonadota</taxon>
        <taxon>Betaproteobacteria</taxon>
        <taxon>Burkholderiales</taxon>
        <taxon>Burkholderiaceae</taxon>
        <taxon>Paraburkholderia</taxon>
    </lineage>
</organism>
<dbReference type="GO" id="GO:0006355">
    <property type="term" value="P:regulation of DNA-templated transcription"/>
    <property type="evidence" value="ECO:0007669"/>
    <property type="project" value="InterPro"/>
</dbReference>
<dbReference type="GO" id="GO:0032993">
    <property type="term" value="C:protein-DNA complex"/>
    <property type="evidence" value="ECO:0007669"/>
    <property type="project" value="TreeGrafter"/>
</dbReference>
<keyword evidence="3" id="KW-0805">Transcription regulation</keyword>
<accession>A0A5B0GIX3</accession>
<keyword evidence="4 6" id="KW-0238">DNA-binding</keyword>
<evidence type="ECO:0000256" key="1">
    <source>
        <dbReference type="ARBA" id="ARBA00022553"/>
    </source>
</evidence>
<dbReference type="InterPro" id="IPR001867">
    <property type="entry name" value="OmpR/PhoB-type_DNA-bd"/>
</dbReference>
<gene>
    <name evidence="8" type="ORF">FVF58_36635</name>
</gene>
<reference evidence="8 9" key="1">
    <citation type="submission" date="2019-08" db="EMBL/GenBank/DDBJ databases">
        <title>Paraburkholderia sp. DCY113.</title>
        <authorList>
            <person name="Kang J."/>
        </authorList>
    </citation>
    <scope>NUCLEOTIDE SEQUENCE [LARGE SCALE GENOMIC DNA]</scope>
    <source>
        <strain evidence="8 9">DCY113</strain>
    </source>
</reference>